<evidence type="ECO:0008006" key="3">
    <source>
        <dbReference type="Google" id="ProtNLM"/>
    </source>
</evidence>
<dbReference type="Proteomes" id="UP000178764">
    <property type="component" value="Unassembled WGS sequence"/>
</dbReference>
<accession>A0A1F5DMT1</accession>
<organism evidence="1 2">
    <name type="scientific">Candidatus Berkelbacteria bacterium RBG_13_40_8</name>
    <dbReference type="NCBI Taxonomy" id="1797467"/>
    <lineage>
        <taxon>Bacteria</taxon>
        <taxon>Candidatus Berkelbacteria</taxon>
    </lineage>
</organism>
<dbReference type="AlphaFoldDB" id="A0A1F5DMT1"/>
<name>A0A1F5DMT1_9BACT</name>
<sequence>MDLREDIVKTEEKFKAATELKYNEVVEEIRRQIISDESNYGIDILRFHDCYLANKTHPLNQLDKLCELLLDVKMEHFYIFFDIAVLNELFGSVVANPLIELKRLSFDQSLIVKSRILWERVMNFLYYLENGEELKGFHKANRFFKSIEGTNWEFLLFYKDYVDWFDVNLRTPEVHHGSCLRKYFINSSDLTNEERNKSLGLLNLFQNAIYKNVLSLLEGKGITNYFWRADFGKNPFDDQFFKNR</sequence>
<protein>
    <recommendedName>
        <fullName evidence="3">Cthe-2314-like HEPN domain-containing protein</fullName>
    </recommendedName>
</protein>
<proteinExistence type="predicted"/>
<reference evidence="1 2" key="1">
    <citation type="journal article" date="2016" name="Nat. Commun.">
        <title>Thousands of microbial genomes shed light on interconnected biogeochemical processes in an aquifer system.</title>
        <authorList>
            <person name="Anantharaman K."/>
            <person name="Brown C.T."/>
            <person name="Hug L.A."/>
            <person name="Sharon I."/>
            <person name="Castelle C.J."/>
            <person name="Probst A.J."/>
            <person name="Thomas B.C."/>
            <person name="Singh A."/>
            <person name="Wilkins M.J."/>
            <person name="Karaoz U."/>
            <person name="Brodie E.L."/>
            <person name="Williams K.H."/>
            <person name="Hubbard S.S."/>
            <person name="Banfield J.F."/>
        </authorList>
    </citation>
    <scope>NUCLEOTIDE SEQUENCE [LARGE SCALE GENOMIC DNA]</scope>
</reference>
<gene>
    <name evidence="1" type="ORF">A2V71_01310</name>
</gene>
<evidence type="ECO:0000313" key="2">
    <source>
        <dbReference type="Proteomes" id="UP000178764"/>
    </source>
</evidence>
<comment type="caution">
    <text evidence="1">The sequence shown here is derived from an EMBL/GenBank/DDBJ whole genome shotgun (WGS) entry which is preliminary data.</text>
</comment>
<evidence type="ECO:0000313" key="1">
    <source>
        <dbReference type="EMBL" id="OGD56341.1"/>
    </source>
</evidence>
<dbReference type="EMBL" id="MEZT01000022">
    <property type="protein sequence ID" value="OGD56341.1"/>
    <property type="molecule type" value="Genomic_DNA"/>
</dbReference>